<feature type="domain" description="Mga helix-turn-helix" evidence="1">
    <location>
        <begin position="86"/>
        <end position="162"/>
    </location>
</feature>
<proteinExistence type="predicted"/>
<dbReference type="EMBL" id="JARQAJ010000004">
    <property type="protein sequence ID" value="MDT2759726.1"/>
    <property type="molecule type" value="Genomic_DNA"/>
</dbReference>
<sequence>MLATIFLTKKEQKKLALFYHLERLPAGDYTMKSISDELGYVYSTTQVLLNEIAADCSTINQTAVVLTPQKQVRCPLSGVSYDQYFAFLVYQGVPHQCLLYLLEHPQKDLKTFCQSHYVSIASCMRHLQPLAEYVQQFGLTFNRSQLSLKGDERLIRITLFNLIWAISKGSEPLFQHFQSGELTTTLAALSQEIPLGRDYVGTKEIYLFVEITYLRTKAGFYVEDDERYDAVFSKKVRCRWTHWNIFFLFQKSNCMQNIVFYNLCITTRLPILGLMIRVCR</sequence>
<dbReference type="Pfam" id="PF05043">
    <property type="entry name" value="Mga"/>
    <property type="match status" value="1"/>
</dbReference>
<evidence type="ECO:0000259" key="1">
    <source>
        <dbReference type="Pfam" id="PF05043"/>
    </source>
</evidence>
<protein>
    <submittedName>
        <fullName evidence="2">Helix-turn-helix domain-containing protein</fullName>
    </submittedName>
</protein>
<evidence type="ECO:0000313" key="2">
    <source>
        <dbReference type="EMBL" id="MDT2759726.1"/>
    </source>
</evidence>
<accession>A0ABU3FBB4</accession>
<evidence type="ECO:0000313" key="3">
    <source>
        <dbReference type="Proteomes" id="UP001181046"/>
    </source>
</evidence>
<dbReference type="Proteomes" id="UP001181046">
    <property type="component" value="Unassembled WGS sequence"/>
</dbReference>
<name>A0ABU3FBB4_9ENTE</name>
<organism evidence="2 3">
    <name type="scientific">Enterococcus xiangfangensis</name>
    <dbReference type="NCBI Taxonomy" id="1296537"/>
    <lineage>
        <taxon>Bacteria</taxon>
        <taxon>Bacillati</taxon>
        <taxon>Bacillota</taxon>
        <taxon>Bacilli</taxon>
        <taxon>Lactobacillales</taxon>
        <taxon>Enterococcaceae</taxon>
        <taxon>Enterococcus</taxon>
    </lineage>
</organism>
<dbReference type="RefSeq" id="WP_311830024.1">
    <property type="nucleotide sequence ID" value="NZ_JARQAJ010000004.1"/>
</dbReference>
<reference evidence="2" key="1">
    <citation type="submission" date="2023-03" db="EMBL/GenBank/DDBJ databases">
        <authorList>
            <person name="Shen W."/>
            <person name="Cai J."/>
        </authorList>
    </citation>
    <scope>NUCLEOTIDE SEQUENCE</scope>
    <source>
        <strain evidence="2">P66-3</strain>
    </source>
</reference>
<comment type="caution">
    <text evidence="2">The sequence shown here is derived from an EMBL/GenBank/DDBJ whole genome shotgun (WGS) entry which is preliminary data.</text>
</comment>
<dbReference type="InterPro" id="IPR007737">
    <property type="entry name" value="Mga_HTH"/>
</dbReference>
<gene>
    <name evidence="2" type="ORF">P7H27_08120</name>
</gene>
<keyword evidence="3" id="KW-1185">Reference proteome</keyword>